<keyword evidence="2" id="KW-0560">Oxidoreductase</keyword>
<dbReference type="Gene3D" id="3.40.50.720">
    <property type="entry name" value="NAD(P)-binding Rossmann-like Domain"/>
    <property type="match status" value="1"/>
</dbReference>
<proteinExistence type="inferred from homology"/>
<dbReference type="InterPro" id="IPR020904">
    <property type="entry name" value="Sc_DH/Rdtase_CS"/>
</dbReference>
<sequence>MSTHSKVSLVIGGASGIGLATSRLLAEGGDTVVLADINAEQAAQRATEIGPSVTSKRLDVTSEESIDRAFTEIVAEHGQLHSVVNCAGLTIPGAITDLALADWQTTIDVCLTGAFLVTKHSARHLADGGSLITIASLNGRQPGSGMAAYCAAKAGVLMLTEVAALELGERKIRVNAISPGLVDTPLVAGLALVPGLTEDYIENTPLGRSGQPEEVAEMVAFLASDRASWVSGAAFDLNGGAHTRRYPDILKHVAAMGV</sequence>
<dbReference type="SMART" id="SM00822">
    <property type="entry name" value="PKS_KR"/>
    <property type="match status" value="1"/>
</dbReference>
<dbReference type="CDD" id="cd05233">
    <property type="entry name" value="SDR_c"/>
    <property type="match status" value="1"/>
</dbReference>
<dbReference type="PANTHER" id="PTHR24321:SF8">
    <property type="entry name" value="ESTRADIOL 17-BETA-DEHYDROGENASE 8-RELATED"/>
    <property type="match status" value="1"/>
</dbReference>
<dbReference type="AlphaFoldDB" id="A0A2G3PKJ8"/>
<dbReference type="PRINTS" id="PR00080">
    <property type="entry name" value="SDRFAMILY"/>
</dbReference>
<dbReference type="InterPro" id="IPR002347">
    <property type="entry name" value="SDR_fam"/>
</dbReference>
<comment type="similarity">
    <text evidence="1">Belongs to the short-chain dehydrogenases/reductases (SDR) family.</text>
</comment>
<dbReference type="PROSITE" id="PS00061">
    <property type="entry name" value="ADH_SHORT"/>
    <property type="match status" value="1"/>
</dbReference>
<dbReference type="InterPro" id="IPR057326">
    <property type="entry name" value="KR_dom"/>
</dbReference>
<evidence type="ECO:0000256" key="3">
    <source>
        <dbReference type="ARBA" id="ARBA00023027"/>
    </source>
</evidence>
<evidence type="ECO:0000259" key="4">
    <source>
        <dbReference type="SMART" id="SM00822"/>
    </source>
</evidence>
<dbReference type="FunFam" id="3.40.50.720:FF:000084">
    <property type="entry name" value="Short-chain dehydrogenase reductase"/>
    <property type="match status" value="1"/>
</dbReference>
<dbReference type="PANTHER" id="PTHR24321">
    <property type="entry name" value="DEHYDROGENASES, SHORT CHAIN"/>
    <property type="match status" value="1"/>
</dbReference>
<evidence type="ECO:0000313" key="5">
    <source>
        <dbReference type="EMBL" id="PHV66300.1"/>
    </source>
</evidence>
<evidence type="ECO:0000313" key="6">
    <source>
        <dbReference type="Proteomes" id="UP000225108"/>
    </source>
</evidence>
<keyword evidence="3" id="KW-0520">NAD</keyword>
<protein>
    <submittedName>
        <fullName evidence="5">Short-chain dehydrogenase</fullName>
    </submittedName>
</protein>
<gene>
    <name evidence="5" type="ORF">CSW57_17145</name>
</gene>
<dbReference type="InterPro" id="IPR036291">
    <property type="entry name" value="NAD(P)-bd_dom_sf"/>
</dbReference>
<dbReference type="RefSeq" id="WP_099384558.1">
    <property type="nucleotide sequence ID" value="NZ_PEBD01000010.1"/>
</dbReference>
<feature type="domain" description="Ketoreductase" evidence="4">
    <location>
        <begin position="6"/>
        <end position="180"/>
    </location>
</feature>
<comment type="caution">
    <text evidence="5">The sequence shown here is derived from an EMBL/GenBank/DDBJ whole genome shotgun (WGS) entry which is preliminary data.</text>
</comment>
<dbReference type="EMBL" id="PEBD01000010">
    <property type="protein sequence ID" value="PHV66300.1"/>
    <property type="molecule type" value="Genomic_DNA"/>
</dbReference>
<dbReference type="GO" id="GO:0016491">
    <property type="term" value="F:oxidoreductase activity"/>
    <property type="evidence" value="ECO:0007669"/>
    <property type="project" value="UniProtKB-KW"/>
</dbReference>
<name>A0A2G3PKJ8_WILMA</name>
<dbReference type="SUPFAM" id="SSF51735">
    <property type="entry name" value="NAD(P)-binding Rossmann-fold domains"/>
    <property type="match status" value="1"/>
</dbReference>
<dbReference type="PRINTS" id="PR00081">
    <property type="entry name" value="GDHRDH"/>
</dbReference>
<dbReference type="Pfam" id="PF13561">
    <property type="entry name" value="adh_short_C2"/>
    <property type="match status" value="1"/>
</dbReference>
<organism evidence="5 6">
    <name type="scientific">Williamsia marianensis</name>
    <dbReference type="NCBI Taxonomy" id="85044"/>
    <lineage>
        <taxon>Bacteria</taxon>
        <taxon>Bacillati</taxon>
        <taxon>Actinomycetota</taxon>
        <taxon>Actinomycetes</taxon>
        <taxon>Mycobacteriales</taxon>
        <taxon>Nocardiaceae</taxon>
        <taxon>Williamsia</taxon>
    </lineage>
</organism>
<evidence type="ECO:0000256" key="2">
    <source>
        <dbReference type="ARBA" id="ARBA00023002"/>
    </source>
</evidence>
<reference evidence="5 6" key="1">
    <citation type="submission" date="2017-10" db="EMBL/GenBank/DDBJ databases">
        <title>The draft genome sequence of Williamsia sp. BULT 1.1 isolated from the semi-arid grassland soils from South Africa.</title>
        <authorList>
            <person name="Kabwe M.H."/>
            <person name="Govender N."/>
            <person name="Mutseka Lunga P."/>
            <person name="Vikram S."/>
            <person name="Makhalanyane T.P."/>
        </authorList>
    </citation>
    <scope>NUCLEOTIDE SEQUENCE [LARGE SCALE GENOMIC DNA]</scope>
    <source>
        <strain evidence="5 6">BULT 1.1</strain>
    </source>
</reference>
<accession>A0A2G3PKJ8</accession>
<dbReference type="Proteomes" id="UP000225108">
    <property type="component" value="Unassembled WGS sequence"/>
</dbReference>
<evidence type="ECO:0000256" key="1">
    <source>
        <dbReference type="ARBA" id="ARBA00006484"/>
    </source>
</evidence>